<dbReference type="EMBL" id="NEDP02005224">
    <property type="protein sequence ID" value="OWF42746.1"/>
    <property type="molecule type" value="Genomic_DNA"/>
</dbReference>
<dbReference type="AlphaFoldDB" id="A0A210Q1Y5"/>
<keyword evidence="11" id="KW-0995">Kinetochore</keyword>
<evidence type="ECO:0000256" key="21">
    <source>
        <dbReference type="ARBA" id="ARBA00076652"/>
    </source>
</evidence>
<reference evidence="23 24" key="1">
    <citation type="journal article" date="2017" name="Nat. Ecol. Evol.">
        <title>Scallop genome provides insights into evolution of bilaterian karyotype and development.</title>
        <authorList>
            <person name="Wang S."/>
            <person name="Zhang J."/>
            <person name="Jiao W."/>
            <person name="Li J."/>
            <person name="Xun X."/>
            <person name="Sun Y."/>
            <person name="Guo X."/>
            <person name="Huan P."/>
            <person name="Dong B."/>
            <person name="Zhang L."/>
            <person name="Hu X."/>
            <person name="Sun X."/>
            <person name="Wang J."/>
            <person name="Zhao C."/>
            <person name="Wang Y."/>
            <person name="Wang D."/>
            <person name="Huang X."/>
            <person name="Wang R."/>
            <person name="Lv J."/>
            <person name="Li Y."/>
            <person name="Zhang Z."/>
            <person name="Liu B."/>
            <person name="Lu W."/>
            <person name="Hui Y."/>
            <person name="Liang J."/>
            <person name="Zhou Z."/>
            <person name="Hou R."/>
            <person name="Li X."/>
            <person name="Liu Y."/>
            <person name="Li H."/>
            <person name="Ning X."/>
            <person name="Lin Y."/>
            <person name="Zhao L."/>
            <person name="Xing Q."/>
            <person name="Dou J."/>
            <person name="Li Y."/>
            <person name="Mao J."/>
            <person name="Guo H."/>
            <person name="Dou H."/>
            <person name="Li T."/>
            <person name="Mu C."/>
            <person name="Jiang W."/>
            <person name="Fu Q."/>
            <person name="Fu X."/>
            <person name="Miao Y."/>
            <person name="Liu J."/>
            <person name="Yu Q."/>
            <person name="Li R."/>
            <person name="Liao H."/>
            <person name="Li X."/>
            <person name="Kong Y."/>
            <person name="Jiang Z."/>
            <person name="Chourrout D."/>
            <person name="Li R."/>
            <person name="Bao Z."/>
        </authorList>
    </citation>
    <scope>NUCLEOTIDE SEQUENCE [LARGE SCALE GENOMIC DNA]</scope>
    <source>
        <strain evidence="23 24">PY_sf001</strain>
    </source>
</reference>
<evidence type="ECO:0000256" key="9">
    <source>
        <dbReference type="ARBA" id="ARBA00022816"/>
    </source>
</evidence>
<dbReference type="GO" id="GO:0051301">
    <property type="term" value="P:cell division"/>
    <property type="evidence" value="ECO:0007669"/>
    <property type="project" value="UniProtKB-KW"/>
</dbReference>
<evidence type="ECO:0000256" key="22">
    <source>
        <dbReference type="PROSITE-ProRule" id="PRU00221"/>
    </source>
</evidence>
<dbReference type="PROSITE" id="PS50082">
    <property type="entry name" value="WD_REPEATS_2"/>
    <property type="match status" value="1"/>
</dbReference>
<keyword evidence="6" id="KW-0132">Cell division</keyword>
<keyword evidence="16" id="KW-0131">Cell cycle</keyword>
<evidence type="ECO:0000256" key="2">
    <source>
        <dbReference type="ARBA" id="ARBA00004629"/>
    </source>
</evidence>
<evidence type="ECO:0000256" key="1">
    <source>
        <dbReference type="ARBA" id="ARBA00004567"/>
    </source>
</evidence>
<dbReference type="PANTHER" id="PTHR22806:SF0">
    <property type="entry name" value="NUCLEOPORIN NUP37"/>
    <property type="match status" value="1"/>
</dbReference>
<evidence type="ECO:0000256" key="13">
    <source>
        <dbReference type="ARBA" id="ARBA00023010"/>
    </source>
</evidence>
<name>A0A210Q1Y5_MIZYE</name>
<dbReference type="GO" id="GO:0051028">
    <property type="term" value="P:mRNA transport"/>
    <property type="evidence" value="ECO:0007669"/>
    <property type="project" value="UniProtKB-KW"/>
</dbReference>
<dbReference type="GO" id="GO:0031080">
    <property type="term" value="C:nuclear pore outer ring"/>
    <property type="evidence" value="ECO:0007669"/>
    <property type="project" value="InterPro"/>
</dbReference>
<keyword evidence="10" id="KW-0159">Chromosome partition</keyword>
<gene>
    <name evidence="23" type="ORF">KP79_PYT07221</name>
</gene>
<comment type="subcellular location">
    <subcellularLocation>
        <location evidence="2">Chromosome</location>
        <location evidence="2">Centromere</location>
        <location evidence="2">Kinetochore</location>
    </subcellularLocation>
    <subcellularLocation>
        <location evidence="1">Nucleus</location>
        <location evidence="1">Nuclear pore complex</location>
    </subcellularLocation>
</comment>
<dbReference type="InterPro" id="IPR037626">
    <property type="entry name" value="NUP37"/>
</dbReference>
<evidence type="ECO:0000256" key="20">
    <source>
        <dbReference type="ARBA" id="ARBA00068271"/>
    </source>
</evidence>
<evidence type="ECO:0000256" key="8">
    <source>
        <dbReference type="ARBA" id="ARBA00022776"/>
    </source>
</evidence>
<proteinExistence type="predicted"/>
<dbReference type="OrthoDB" id="340259at2759"/>
<comment type="caution">
    <text evidence="23">The sequence shown here is derived from an EMBL/GenBank/DDBJ whole genome shotgun (WGS) entry which is preliminary data.</text>
</comment>
<keyword evidence="13" id="KW-0811">Translocation</keyword>
<evidence type="ECO:0000313" key="23">
    <source>
        <dbReference type="EMBL" id="OWF42746.1"/>
    </source>
</evidence>
<evidence type="ECO:0000256" key="10">
    <source>
        <dbReference type="ARBA" id="ARBA00022829"/>
    </source>
</evidence>
<evidence type="ECO:0000256" key="3">
    <source>
        <dbReference type="ARBA" id="ARBA00022448"/>
    </source>
</evidence>
<evidence type="ECO:0000256" key="12">
    <source>
        <dbReference type="ARBA" id="ARBA00022927"/>
    </source>
</evidence>
<dbReference type="GO" id="GO:0000776">
    <property type="term" value="C:kinetochore"/>
    <property type="evidence" value="ECO:0007669"/>
    <property type="project" value="UniProtKB-KW"/>
</dbReference>
<dbReference type="GO" id="GO:0015031">
    <property type="term" value="P:protein transport"/>
    <property type="evidence" value="ECO:0007669"/>
    <property type="project" value="UniProtKB-KW"/>
</dbReference>
<keyword evidence="15" id="KW-0539">Nucleus</keyword>
<keyword evidence="12" id="KW-0653">Protein transport</keyword>
<dbReference type="Proteomes" id="UP000242188">
    <property type="component" value="Unassembled WGS sequence"/>
</dbReference>
<dbReference type="SUPFAM" id="SSF50978">
    <property type="entry name" value="WD40 repeat-like"/>
    <property type="match status" value="1"/>
</dbReference>
<keyword evidence="5 22" id="KW-0853">WD repeat</keyword>
<keyword evidence="9" id="KW-0509">mRNA transport</keyword>
<evidence type="ECO:0000256" key="4">
    <source>
        <dbReference type="ARBA" id="ARBA00022454"/>
    </source>
</evidence>
<dbReference type="InterPro" id="IPR015943">
    <property type="entry name" value="WD40/YVTN_repeat-like_dom_sf"/>
</dbReference>
<dbReference type="STRING" id="6573.A0A210Q1Y5"/>
<dbReference type="FunFam" id="2.130.10.10:FF:000168">
    <property type="entry name" value="Nucleoporin Nup37"/>
    <property type="match status" value="1"/>
</dbReference>
<evidence type="ECO:0000313" key="24">
    <source>
        <dbReference type="Proteomes" id="UP000242188"/>
    </source>
</evidence>
<evidence type="ECO:0000256" key="5">
    <source>
        <dbReference type="ARBA" id="ARBA00022574"/>
    </source>
</evidence>
<keyword evidence="24" id="KW-1185">Reference proteome</keyword>
<dbReference type="PANTHER" id="PTHR22806">
    <property type="entry name" value="NUCLEOPORIN NUP37 P37 -RELATED"/>
    <property type="match status" value="1"/>
</dbReference>
<organism evidence="23 24">
    <name type="scientific">Mizuhopecten yessoensis</name>
    <name type="common">Japanese scallop</name>
    <name type="synonym">Patinopecten yessoensis</name>
    <dbReference type="NCBI Taxonomy" id="6573"/>
    <lineage>
        <taxon>Eukaryota</taxon>
        <taxon>Metazoa</taxon>
        <taxon>Spiralia</taxon>
        <taxon>Lophotrochozoa</taxon>
        <taxon>Mollusca</taxon>
        <taxon>Bivalvia</taxon>
        <taxon>Autobranchia</taxon>
        <taxon>Pteriomorphia</taxon>
        <taxon>Pectinida</taxon>
        <taxon>Pectinoidea</taxon>
        <taxon>Pectinidae</taxon>
        <taxon>Mizuhopecten</taxon>
    </lineage>
</organism>
<keyword evidence="8" id="KW-0498">Mitosis</keyword>
<comment type="function">
    <text evidence="18">Component of the Nup107-160 subcomplex of the nuclear pore complex (NPC). The Nup107-160 subcomplex is required for the assembly of a functional NPC. The Nup107-160 subcomplex is also required for normal kinetochore microtubule attachment, mitotic progression and chromosome segregation.</text>
</comment>
<accession>A0A210Q1Y5</accession>
<keyword evidence="7" id="KW-0677">Repeat</keyword>
<feature type="repeat" description="WD" evidence="22">
    <location>
        <begin position="117"/>
        <end position="149"/>
    </location>
</feature>
<dbReference type="InterPro" id="IPR036322">
    <property type="entry name" value="WD40_repeat_dom_sf"/>
</dbReference>
<keyword evidence="14" id="KW-0906">Nuclear pore complex</keyword>
<evidence type="ECO:0000256" key="16">
    <source>
        <dbReference type="ARBA" id="ARBA00023306"/>
    </source>
</evidence>
<dbReference type="InterPro" id="IPR001680">
    <property type="entry name" value="WD40_rpt"/>
</dbReference>
<dbReference type="Pfam" id="PF00400">
    <property type="entry name" value="WD40"/>
    <property type="match status" value="1"/>
</dbReference>
<dbReference type="Gene3D" id="2.130.10.10">
    <property type="entry name" value="YVTN repeat-like/Quinoprotein amine dehydrogenase"/>
    <property type="match status" value="1"/>
</dbReference>
<evidence type="ECO:0000256" key="11">
    <source>
        <dbReference type="ARBA" id="ARBA00022838"/>
    </source>
</evidence>
<dbReference type="SMART" id="SM00320">
    <property type="entry name" value="WD40"/>
    <property type="match status" value="5"/>
</dbReference>
<evidence type="ECO:0000256" key="14">
    <source>
        <dbReference type="ARBA" id="ARBA00023132"/>
    </source>
</evidence>
<evidence type="ECO:0000256" key="7">
    <source>
        <dbReference type="ARBA" id="ARBA00022737"/>
    </source>
</evidence>
<evidence type="ECO:0000256" key="18">
    <source>
        <dbReference type="ARBA" id="ARBA00053706"/>
    </source>
</evidence>
<keyword evidence="4" id="KW-0158">Chromosome</keyword>
<protein>
    <recommendedName>
        <fullName evidence="20">Nucleoporin Nup37</fullName>
    </recommendedName>
    <alternativeName>
        <fullName evidence="21">Nup107-160 subcomplex subunit Nup37</fullName>
    </alternativeName>
</protein>
<evidence type="ECO:0000256" key="19">
    <source>
        <dbReference type="ARBA" id="ARBA00062724"/>
    </source>
</evidence>
<sequence>MSESAASFTIPCHDIVSVVEFVPFEWCTNLLAVGASSRVTIYSVDFKDEAEDGDQFVFKQVRDFQNGCRVTAISWSPETSYQSREVADCLRFAVAGSNNRIQLFESDLRGKDTLELLEGHTDFINSVAYNPQSGETLASTGDDLTCRLWVGDELNASFQLGAPGMSVCIHEREPGKVMVAQKDGIIKIFSMDLQLQIMSLDCCQSPLMSADWSRLDDDVICAVAGTEWLIFYLSRSSQPQERRQAHPEGARDIRWAKSTPILLATTGRPGRQIKVFSTRHHQVPLSTSQQVAYGMSWHYTYPVLAVGGDQKVNLYHIEPTKAQMG</sequence>
<keyword evidence="3" id="KW-0813">Transport</keyword>
<keyword evidence="17" id="KW-0137">Centromere</keyword>
<comment type="subunit">
    <text evidence="19">Component of the Nup107-160 subcomplex of the nuclear pore complex (NPC). The Nup107-160 subcomplex includes NUP160, NUP133, NUP107, NUP98, NUP85, NUP43, NUP37, SEH1 and SEC13.</text>
</comment>
<dbReference type="PROSITE" id="PS50294">
    <property type="entry name" value="WD_REPEATS_REGION"/>
    <property type="match status" value="1"/>
</dbReference>
<evidence type="ECO:0000256" key="15">
    <source>
        <dbReference type="ARBA" id="ARBA00023242"/>
    </source>
</evidence>
<evidence type="ECO:0000256" key="6">
    <source>
        <dbReference type="ARBA" id="ARBA00022618"/>
    </source>
</evidence>
<evidence type="ECO:0000256" key="17">
    <source>
        <dbReference type="ARBA" id="ARBA00023328"/>
    </source>
</evidence>
<dbReference type="GO" id="GO:0007059">
    <property type="term" value="P:chromosome segregation"/>
    <property type="evidence" value="ECO:0007669"/>
    <property type="project" value="UniProtKB-KW"/>
</dbReference>